<dbReference type="GO" id="GO:0043565">
    <property type="term" value="F:sequence-specific DNA binding"/>
    <property type="evidence" value="ECO:0007669"/>
    <property type="project" value="InterPro"/>
</dbReference>
<keyword evidence="6" id="KW-1185">Reference proteome</keyword>
<dbReference type="Pfam" id="PF12833">
    <property type="entry name" value="HTH_18"/>
    <property type="match status" value="1"/>
</dbReference>
<proteinExistence type="predicted"/>
<dbReference type="PRINTS" id="PR00032">
    <property type="entry name" value="HTHARAC"/>
</dbReference>
<accession>A0A7K1LEI2</accession>
<feature type="domain" description="HTH araC/xylS-type" evidence="4">
    <location>
        <begin position="24"/>
        <end position="122"/>
    </location>
</feature>
<dbReference type="AlphaFoldDB" id="A0A7K1LEI2"/>
<evidence type="ECO:0000256" key="3">
    <source>
        <dbReference type="ARBA" id="ARBA00023163"/>
    </source>
</evidence>
<dbReference type="PANTHER" id="PTHR43280:SF2">
    <property type="entry name" value="HTH-TYPE TRANSCRIPTIONAL REGULATOR EXSA"/>
    <property type="match status" value="1"/>
</dbReference>
<dbReference type="InterPro" id="IPR018062">
    <property type="entry name" value="HTH_AraC-typ_CS"/>
</dbReference>
<comment type="caution">
    <text evidence="5">The sequence shown here is derived from an EMBL/GenBank/DDBJ whole genome shotgun (WGS) entry which is preliminary data.</text>
</comment>
<evidence type="ECO:0000256" key="2">
    <source>
        <dbReference type="ARBA" id="ARBA00023125"/>
    </source>
</evidence>
<dbReference type="EMBL" id="WOFH01000023">
    <property type="protein sequence ID" value="MUN42686.1"/>
    <property type="molecule type" value="Genomic_DNA"/>
</dbReference>
<dbReference type="InterPro" id="IPR018060">
    <property type="entry name" value="HTH_AraC"/>
</dbReference>
<evidence type="ECO:0000256" key="1">
    <source>
        <dbReference type="ARBA" id="ARBA00023015"/>
    </source>
</evidence>
<dbReference type="InterPro" id="IPR020449">
    <property type="entry name" value="Tscrpt_reg_AraC-type_HTH"/>
</dbReference>
<evidence type="ECO:0000259" key="4">
    <source>
        <dbReference type="PROSITE" id="PS01124"/>
    </source>
</evidence>
<dbReference type="PANTHER" id="PTHR43280">
    <property type="entry name" value="ARAC-FAMILY TRANSCRIPTIONAL REGULATOR"/>
    <property type="match status" value="1"/>
</dbReference>
<dbReference type="PROSITE" id="PS01124">
    <property type="entry name" value="HTH_ARAC_FAMILY_2"/>
    <property type="match status" value="1"/>
</dbReference>
<keyword evidence="1" id="KW-0805">Transcription regulation</keyword>
<evidence type="ECO:0000313" key="6">
    <source>
        <dbReference type="Proteomes" id="UP000432015"/>
    </source>
</evidence>
<dbReference type="PROSITE" id="PS00041">
    <property type="entry name" value="HTH_ARAC_FAMILY_1"/>
    <property type="match status" value="1"/>
</dbReference>
<keyword evidence="3" id="KW-0804">Transcription</keyword>
<keyword evidence="2" id="KW-0238">DNA-binding</keyword>
<dbReference type="GO" id="GO:0003700">
    <property type="term" value="F:DNA-binding transcription factor activity"/>
    <property type="evidence" value="ECO:0007669"/>
    <property type="project" value="InterPro"/>
</dbReference>
<dbReference type="SMART" id="SM00342">
    <property type="entry name" value="HTH_ARAC"/>
    <property type="match status" value="1"/>
</dbReference>
<dbReference type="SUPFAM" id="SSF46689">
    <property type="entry name" value="Homeodomain-like"/>
    <property type="match status" value="2"/>
</dbReference>
<gene>
    <name evidence="5" type="ORF">GNZ18_39760</name>
</gene>
<dbReference type="Gene3D" id="1.10.10.60">
    <property type="entry name" value="Homeodomain-like"/>
    <property type="match status" value="2"/>
</dbReference>
<dbReference type="InterPro" id="IPR009057">
    <property type="entry name" value="Homeodomain-like_sf"/>
</dbReference>
<reference evidence="5 6" key="1">
    <citation type="submission" date="2019-11" db="EMBL/GenBank/DDBJ databases">
        <authorList>
            <person name="Cao P."/>
        </authorList>
    </citation>
    <scope>NUCLEOTIDE SEQUENCE [LARGE SCALE GENOMIC DNA]</scope>
    <source>
        <strain evidence="5 6">NEAU-AAG5</strain>
    </source>
</reference>
<evidence type="ECO:0000313" key="5">
    <source>
        <dbReference type="EMBL" id="MUN42686.1"/>
    </source>
</evidence>
<organism evidence="5 6">
    <name type="scientific">Actinomadura litoris</name>
    <dbReference type="NCBI Taxonomy" id="2678616"/>
    <lineage>
        <taxon>Bacteria</taxon>
        <taxon>Bacillati</taxon>
        <taxon>Actinomycetota</taxon>
        <taxon>Actinomycetes</taxon>
        <taxon>Streptosporangiales</taxon>
        <taxon>Thermomonosporaceae</taxon>
        <taxon>Actinomadura</taxon>
    </lineage>
</organism>
<protein>
    <submittedName>
        <fullName evidence="5">Helix-turn-helix domain-containing protein</fullName>
    </submittedName>
</protein>
<sequence>MAIQRYRTDQELDMRENCAATAVDQVITVINERFRERLTVEEMARSVRYSRGHLTREFRRVTGMTPARFLQAVRIREARKLLLTSSLGVREVAARVGYSSAGTFSATFKDTVGLPPSRYRALVLGSGVSPPAGRR</sequence>
<name>A0A7K1LEI2_9ACTN</name>
<dbReference type="Proteomes" id="UP000432015">
    <property type="component" value="Unassembled WGS sequence"/>
</dbReference>